<evidence type="ECO:0000313" key="4">
    <source>
        <dbReference type="Proteomes" id="UP000215563"/>
    </source>
</evidence>
<evidence type="ECO:0000256" key="2">
    <source>
        <dbReference type="SAM" id="Phobius"/>
    </source>
</evidence>
<gene>
    <name evidence="3" type="ORF">CFP75_06845</name>
</gene>
<feature type="region of interest" description="Disordered" evidence="1">
    <location>
        <begin position="66"/>
        <end position="86"/>
    </location>
</feature>
<keyword evidence="2" id="KW-0812">Transmembrane</keyword>
<feature type="transmembrane region" description="Helical" evidence="2">
    <location>
        <begin position="38"/>
        <end position="58"/>
    </location>
</feature>
<dbReference type="OrthoDB" id="3638103at2"/>
<organism evidence="3 4">
    <name type="scientific">Amycolatopsis alba DSM 44262</name>
    <dbReference type="NCBI Taxonomy" id="1125972"/>
    <lineage>
        <taxon>Bacteria</taxon>
        <taxon>Bacillati</taxon>
        <taxon>Actinomycetota</taxon>
        <taxon>Actinomycetes</taxon>
        <taxon>Pseudonocardiales</taxon>
        <taxon>Pseudonocardiaceae</taxon>
        <taxon>Amycolatopsis</taxon>
    </lineage>
</organism>
<dbReference type="EMBL" id="NMQU01000017">
    <property type="protein sequence ID" value="OXM53432.1"/>
    <property type="molecule type" value="Genomic_DNA"/>
</dbReference>
<protein>
    <submittedName>
        <fullName evidence="3">Uncharacterized protein</fullName>
    </submittedName>
</protein>
<reference evidence="3 4" key="1">
    <citation type="submission" date="2017-07" db="EMBL/GenBank/DDBJ databases">
        <title>Amycolatopsis alba DSM 44262 Genome sequencing and assembly.</title>
        <authorList>
            <person name="Kaur N."/>
            <person name="Mayilraj S."/>
        </authorList>
    </citation>
    <scope>NUCLEOTIDE SEQUENCE [LARGE SCALE GENOMIC DNA]</scope>
    <source>
        <strain evidence="3 4">DSM 44262</strain>
    </source>
</reference>
<keyword evidence="4" id="KW-1185">Reference proteome</keyword>
<dbReference type="RefSeq" id="WP_020630749.1">
    <property type="nucleotide sequence ID" value="NZ_KB913032.1"/>
</dbReference>
<dbReference type="Proteomes" id="UP000215563">
    <property type="component" value="Unassembled WGS sequence"/>
</dbReference>
<comment type="caution">
    <text evidence="3">The sequence shown here is derived from an EMBL/GenBank/DDBJ whole genome shotgun (WGS) entry which is preliminary data.</text>
</comment>
<feature type="compositionally biased region" description="Low complexity" evidence="1">
    <location>
        <begin position="66"/>
        <end position="78"/>
    </location>
</feature>
<keyword evidence="2" id="KW-1133">Transmembrane helix</keyword>
<name>A0A229S3A4_AMYAL</name>
<evidence type="ECO:0000256" key="1">
    <source>
        <dbReference type="SAM" id="MobiDB-lite"/>
    </source>
</evidence>
<dbReference type="AlphaFoldDB" id="A0A229S3A4"/>
<evidence type="ECO:0000313" key="3">
    <source>
        <dbReference type="EMBL" id="OXM53432.1"/>
    </source>
</evidence>
<sequence length="262" mass="27815">MDELENRLRGIKLAEPPLGFDPDEVAGAAAKKARNRRAVVSTGVATLAVIAAAMVFVAPGEGPAPVSPAAPATSVLPPQIRPDENTPRMDLTAQKTRNLEHLKKVVTALLPGATELTVGEFQQDYPDQWDLMTASVRYRDTSKKERGFNVTLSGVVSTKNGYSHRTACPEVKVTLPDGKPLRCEVLPQPGGARVLIEEKGLAGPDLKGTTVESVVGRDAIAFQADGTAVAVTDIGALRVRGTPSLTDQQLLALVLDPELTLR</sequence>
<keyword evidence="2" id="KW-0472">Membrane</keyword>
<proteinExistence type="predicted"/>
<accession>A0A229S3A4</accession>